<dbReference type="AlphaFoldDB" id="A0A0A8YYR1"/>
<reference evidence="1" key="1">
    <citation type="submission" date="2014-09" db="EMBL/GenBank/DDBJ databases">
        <authorList>
            <person name="Magalhaes I.L.F."/>
            <person name="Oliveira U."/>
            <person name="Santos F.R."/>
            <person name="Vidigal T.H.D.A."/>
            <person name="Brescovit A.D."/>
            <person name="Santos A.J."/>
        </authorList>
    </citation>
    <scope>NUCLEOTIDE SEQUENCE</scope>
    <source>
        <tissue evidence="1">Shoot tissue taken approximately 20 cm above the soil surface</tissue>
    </source>
</reference>
<organism evidence="1">
    <name type="scientific">Arundo donax</name>
    <name type="common">Giant reed</name>
    <name type="synonym">Donax arundinaceus</name>
    <dbReference type="NCBI Taxonomy" id="35708"/>
    <lineage>
        <taxon>Eukaryota</taxon>
        <taxon>Viridiplantae</taxon>
        <taxon>Streptophyta</taxon>
        <taxon>Embryophyta</taxon>
        <taxon>Tracheophyta</taxon>
        <taxon>Spermatophyta</taxon>
        <taxon>Magnoliopsida</taxon>
        <taxon>Liliopsida</taxon>
        <taxon>Poales</taxon>
        <taxon>Poaceae</taxon>
        <taxon>PACMAD clade</taxon>
        <taxon>Arundinoideae</taxon>
        <taxon>Arundineae</taxon>
        <taxon>Arundo</taxon>
    </lineage>
</organism>
<dbReference type="EMBL" id="GBRH01266189">
    <property type="protein sequence ID" value="JAD31706.1"/>
    <property type="molecule type" value="Transcribed_RNA"/>
</dbReference>
<proteinExistence type="predicted"/>
<reference evidence="1" key="2">
    <citation type="journal article" date="2015" name="Data Brief">
        <title>Shoot transcriptome of the giant reed, Arundo donax.</title>
        <authorList>
            <person name="Barrero R.A."/>
            <person name="Guerrero F.D."/>
            <person name="Moolhuijzen P."/>
            <person name="Goolsby J.A."/>
            <person name="Tidwell J."/>
            <person name="Bellgard S.E."/>
            <person name="Bellgard M.I."/>
        </authorList>
    </citation>
    <scope>NUCLEOTIDE SEQUENCE</scope>
    <source>
        <tissue evidence="1">Shoot tissue taken approximately 20 cm above the soil surface</tissue>
    </source>
</reference>
<sequence length="50" mass="5709">MKADKTSHSGGTHDMEKRFWFCLTSSSRCTCGVRPFIAIMVSRTFSQQIH</sequence>
<protein>
    <submittedName>
        <fullName evidence="1">Uncharacterized protein</fullName>
    </submittedName>
</protein>
<evidence type="ECO:0000313" key="1">
    <source>
        <dbReference type="EMBL" id="JAD31706.1"/>
    </source>
</evidence>
<name>A0A0A8YYR1_ARUDO</name>
<accession>A0A0A8YYR1</accession>